<dbReference type="AlphaFoldDB" id="A0A7K9HPU6"/>
<feature type="compositionally biased region" description="Pro residues" evidence="6">
    <location>
        <begin position="130"/>
        <end position="141"/>
    </location>
</feature>
<evidence type="ECO:0000256" key="3">
    <source>
        <dbReference type="ARBA" id="ARBA00018596"/>
    </source>
</evidence>
<accession>A0A7K9HPU6</accession>
<evidence type="ECO:0000259" key="7">
    <source>
        <dbReference type="Pfam" id="PF04042"/>
    </source>
</evidence>
<dbReference type="Gene3D" id="3.60.21.60">
    <property type="match status" value="1"/>
</dbReference>
<evidence type="ECO:0000256" key="1">
    <source>
        <dbReference type="ARBA" id="ARBA00004123"/>
    </source>
</evidence>
<dbReference type="InterPro" id="IPR007185">
    <property type="entry name" value="DNA_pol_a/d/e_bsu"/>
</dbReference>
<evidence type="ECO:0000313" key="8">
    <source>
        <dbReference type="EMBL" id="NXH15012.1"/>
    </source>
</evidence>
<dbReference type="Proteomes" id="UP000534107">
    <property type="component" value="Unassembled WGS sequence"/>
</dbReference>
<dbReference type="Pfam" id="PF04042">
    <property type="entry name" value="DNA_pol_E_B"/>
    <property type="match status" value="1"/>
</dbReference>
<feature type="non-terminal residue" evidence="8">
    <location>
        <position position="141"/>
    </location>
</feature>
<dbReference type="GO" id="GO:0005658">
    <property type="term" value="C:alpha DNA polymerase:primase complex"/>
    <property type="evidence" value="ECO:0007669"/>
    <property type="project" value="TreeGrafter"/>
</dbReference>
<evidence type="ECO:0000256" key="2">
    <source>
        <dbReference type="ARBA" id="ARBA00007299"/>
    </source>
</evidence>
<dbReference type="GO" id="GO:0006270">
    <property type="term" value="P:DNA replication initiation"/>
    <property type="evidence" value="ECO:0007669"/>
    <property type="project" value="TreeGrafter"/>
</dbReference>
<dbReference type="EMBL" id="VWZO01009440">
    <property type="protein sequence ID" value="NXH15012.1"/>
    <property type="molecule type" value="Genomic_DNA"/>
</dbReference>
<feature type="non-terminal residue" evidence="8">
    <location>
        <position position="1"/>
    </location>
</feature>
<comment type="subcellular location">
    <subcellularLocation>
        <location evidence="1">Nucleus</location>
    </subcellularLocation>
</comment>
<protein>
    <recommendedName>
        <fullName evidence="3">DNA polymerase alpha subunit B</fullName>
    </recommendedName>
</protein>
<keyword evidence="9" id="KW-1185">Reference proteome</keyword>
<dbReference type="PANTHER" id="PTHR23061">
    <property type="entry name" value="DNA POLYMERASE 2 ALPHA 70 KDA SUBUNIT"/>
    <property type="match status" value="1"/>
</dbReference>
<organism evidence="8 9">
    <name type="scientific">Bucco capensis</name>
    <name type="common">collared puffbird</name>
    <dbReference type="NCBI Taxonomy" id="135168"/>
    <lineage>
        <taxon>Eukaryota</taxon>
        <taxon>Metazoa</taxon>
        <taxon>Chordata</taxon>
        <taxon>Craniata</taxon>
        <taxon>Vertebrata</taxon>
        <taxon>Euteleostomi</taxon>
        <taxon>Archelosauria</taxon>
        <taxon>Archosauria</taxon>
        <taxon>Dinosauria</taxon>
        <taxon>Saurischia</taxon>
        <taxon>Theropoda</taxon>
        <taxon>Coelurosauria</taxon>
        <taxon>Aves</taxon>
        <taxon>Neognathae</taxon>
        <taxon>Neoaves</taxon>
        <taxon>Telluraves</taxon>
        <taxon>Coraciimorphae</taxon>
        <taxon>Piciformes</taxon>
        <taxon>Bucconidae</taxon>
        <taxon>Bucco</taxon>
    </lineage>
</organism>
<evidence type="ECO:0000256" key="4">
    <source>
        <dbReference type="ARBA" id="ARBA00022705"/>
    </source>
</evidence>
<feature type="region of interest" description="Disordered" evidence="6">
    <location>
        <begin position="122"/>
        <end position="141"/>
    </location>
</feature>
<keyword evidence="4" id="KW-0235">DNA replication</keyword>
<comment type="similarity">
    <text evidence="2">Belongs to the DNA polymerase alpha subunit B family.</text>
</comment>
<dbReference type="OrthoDB" id="336885at2759"/>
<dbReference type="PANTHER" id="PTHR23061:SF12">
    <property type="entry name" value="DNA POLYMERASE ALPHA SUBUNIT B"/>
    <property type="match status" value="1"/>
</dbReference>
<evidence type="ECO:0000256" key="5">
    <source>
        <dbReference type="ARBA" id="ARBA00023242"/>
    </source>
</evidence>
<evidence type="ECO:0000313" key="9">
    <source>
        <dbReference type="Proteomes" id="UP000534107"/>
    </source>
</evidence>
<comment type="caution">
    <text evidence="8">The sequence shown here is derived from an EMBL/GenBank/DDBJ whole genome shotgun (WGS) entry which is preliminary data.</text>
</comment>
<sequence>SPTPPLIALSPPSEQRLVLVACGPYTTSDSLTYEPLSDLLQLISHQHPDLCILFGPFLDAKHEQVENCHLLGSFPEVFKLCLKSIIDGTRSSGCQLVFVPSLRDVHHDYIYPQAPFLYPELPKEDKQVPNPSPIPPSFTPK</sequence>
<proteinExistence type="inferred from homology"/>
<gene>
    <name evidence="8" type="primary">Pola2_1</name>
    <name evidence="8" type="ORF">BUCCAP_R15422</name>
</gene>
<dbReference type="GO" id="GO:0003677">
    <property type="term" value="F:DNA binding"/>
    <property type="evidence" value="ECO:0007669"/>
    <property type="project" value="InterPro"/>
</dbReference>
<dbReference type="InterPro" id="IPR016722">
    <property type="entry name" value="DNA_pol_alpha_bsu"/>
</dbReference>
<reference evidence="8 9" key="1">
    <citation type="submission" date="2019-09" db="EMBL/GenBank/DDBJ databases">
        <title>Bird 10,000 Genomes (B10K) Project - Family phase.</title>
        <authorList>
            <person name="Zhang G."/>
        </authorList>
    </citation>
    <scope>NUCLEOTIDE SEQUENCE [LARGE SCALE GENOMIC DNA]</scope>
    <source>
        <strain evidence="8">B10K-DU-001-16</strain>
        <tissue evidence="8">Muscle</tissue>
    </source>
</reference>
<keyword evidence="5" id="KW-0539">Nucleus</keyword>
<feature type="domain" description="DNA polymerase alpha/delta/epsilon subunit B" evidence="7">
    <location>
        <begin position="18"/>
        <end position="132"/>
    </location>
</feature>
<name>A0A7K9HPU6_9PICI</name>
<evidence type="ECO:0000256" key="6">
    <source>
        <dbReference type="SAM" id="MobiDB-lite"/>
    </source>
</evidence>